<reference evidence="8" key="1">
    <citation type="submission" date="2016-10" db="EMBL/GenBank/DDBJ databases">
        <authorList>
            <person name="Varghese N."/>
            <person name="Submissions S."/>
        </authorList>
    </citation>
    <scope>NUCLEOTIDE SEQUENCE [LARGE SCALE GENOMIC DNA]</scope>
    <source>
        <strain evidence="8">DSM 3669</strain>
    </source>
</reference>
<feature type="transmembrane region" description="Helical" evidence="6">
    <location>
        <begin position="68"/>
        <end position="86"/>
    </location>
</feature>
<dbReference type="OrthoDB" id="45037at2"/>
<name>A0A1I6DXK8_9FIRM</name>
<evidence type="ECO:0000256" key="2">
    <source>
        <dbReference type="ARBA" id="ARBA00022475"/>
    </source>
</evidence>
<keyword evidence="2" id="KW-1003">Cell membrane</keyword>
<gene>
    <name evidence="7" type="ORF">SAMN05660706_12038</name>
</gene>
<dbReference type="Proteomes" id="UP000199584">
    <property type="component" value="Unassembled WGS sequence"/>
</dbReference>
<evidence type="ECO:0000256" key="1">
    <source>
        <dbReference type="ARBA" id="ARBA00004651"/>
    </source>
</evidence>
<feature type="transmembrane region" description="Helical" evidence="6">
    <location>
        <begin position="120"/>
        <end position="140"/>
    </location>
</feature>
<feature type="transmembrane region" description="Helical" evidence="6">
    <location>
        <begin position="98"/>
        <end position="114"/>
    </location>
</feature>
<sequence length="369" mass="39823">MIVYGTKYVIEKKLAPSSSAYVVIPFSSIILALLVGAAFLVLSGHNFFEVYTAMFRGAFGSTYGLSETVVRTIPLTLTSLGVALAFRMQLWNIGGEGQLYMGAFAATWVALTFPGGSAWWVMPAMILLGMLVGGLWALLPAIPRAIWGVNEIITTLMLNYVAIFWVDFLVYGPWKDPHGFNFPLTATFSSGAILPSLGNSRIHAGLFFGLILAVIFYVVIYRTRWGYEIRVTGENPGAARYAGINIKKNIMLVMFFSGAVCGLAGMSEVSGIAHRLQHGLSPGYGFTGIIIAWLSRLNPFVIVIVTFLFGGLQVGGYIVQTSGIPSSMVTMLQGLLLFFVLGGELLTNYQVKKVPAKKVTAAPAGDDSV</sequence>
<dbReference type="GO" id="GO:0005886">
    <property type="term" value="C:plasma membrane"/>
    <property type="evidence" value="ECO:0007669"/>
    <property type="project" value="UniProtKB-SubCell"/>
</dbReference>
<dbReference type="GO" id="GO:0022857">
    <property type="term" value="F:transmembrane transporter activity"/>
    <property type="evidence" value="ECO:0007669"/>
    <property type="project" value="InterPro"/>
</dbReference>
<dbReference type="AlphaFoldDB" id="A0A1I6DXK8"/>
<feature type="transmembrane region" description="Helical" evidence="6">
    <location>
        <begin position="21"/>
        <end position="48"/>
    </location>
</feature>
<evidence type="ECO:0000256" key="3">
    <source>
        <dbReference type="ARBA" id="ARBA00022692"/>
    </source>
</evidence>
<evidence type="ECO:0000313" key="7">
    <source>
        <dbReference type="EMBL" id="SFR10107.1"/>
    </source>
</evidence>
<dbReference type="InterPro" id="IPR001851">
    <property type="entry name" value="ABC_transp_permease"/>
</dbReference>
<dbReference type="CDD" id="cd06580">
    <property type="entry name" value="TM_PBP1_transp_TpRbsC_like"/>
    <property type="match status" value="1"/>
</dbReference>
<dbReference type="RefSeq" id="WP_092484695.1">
    <property type="nucleotide sequence ID" value="NZ_FOYM01000020.1"/>
</dbReference>
<keyword evidence="8" id="KW-1185">Reference proteome</keyword>
<dbReference type="Pfam" id="PF02653">
    <property type="entry name" value="BPD_transp_2"/>
    <property type="match status" value="1"/>
</dbReference>
<dbReference type="PANTHER" id="PTHR47089:SF1">
    <property type="entry name" value="GUANOSINE ABC TRANSPORTER PERMEASE PROTEIN NUPP"/>
    <property type="match status" value="1"/>
</dbReference>
<accession>A0A1I6DXK8</accession>
<keyword evidence="3 6" id="KW-0812">Transmembrane</keyword>
<evidence type="ECO:0000256" key="6">
    <source>
        <dbReference type="SAM" id="Phobius"/>
    </source>
</evidence>
<feature type="transmembrane region" description="Helical" evidence="6">
    <location>
        <begin position="152"/>
        <end position="174"/>
    </location>
</feature>
<keyword evidence="5 6" id="KW-0472">Membrane</keyword>
<feature type="transmembrane region" description="Helical" evidence="6">
    <location>
        <begin position="202"/>
        <end position="220"/>
    </location>
</feature>
<protein>
    <submittedName>
        <fullName evidence="7">Nucleoside ABC transporter membrane protein</fullName>
    </submittedName>
</protein>
<feature type="transmembrane region" description="Helical" evidence="6">
    <location>
        <begin position="301"/>
        <end position="319"/>
    </location>
</feature>
<evidence type="ECO:0000313" key="8">
    <source>
        <dbReference type="Proteomes" id="UP000199584"/>
    </source>
</evidence>
<dbReference type="EMBL" id="FOYM01000020">
    <property type="protein sequence ID" value="SFR10107.1"/>
    <property type="molecule type" value="Genomic_DNA"/>
</dbReference>
<dbReference type="PANTHER" id="PTHR47089">
    <property type="entry name" value="ABC TRANSPORTER, PERMEASE PROTEIN"/>
    <property type="match status" value="1"/>
</dbReference>
<proteinExistence type="predicted"/>
<comment type="subcellular location">
    <subcellularLocation>
        <location evidence="1">Cell membrane</location>
        <topology evidence="1">Multi-pass membrane protein</topology>
    </subcellularLocation>
</comment>
<evidence type="ECO:0000256" key="4">
    <source>
        <dbReference type="ARBA" id="ARBA00022989"/>
    </source>
</evidence>
<feature type="transmembrane region" description="Helical" evidence="6">
    <location>
        <begin position="250"/>
        <end position="270"/>
    </location>
</feature>
<keyword evidence="4 6" id="KW-1133">Transmembrane helix</keyword>
<feature type="transmembrane region" description="Helical" evidence="6">
    <location>
        <begin position="331"/>
        <end position="349"/>
    </location>
</feature>
<organism evidence="7 8">
    <name type="scientific">Desulfoscipio geothermicus DSM 3669</name>
    <dbReference type="NCBI Taxonomy" id="1121426"/>
    <lineage>
        <taxon>Bacteria</taxon>
        <taxon>Bacillati</taxon>
        <taxon>Bacillota</taxon>
        <taxon>Clostridia</taxon>
        <taxon>Eubacteriales</taxon>
        <taxon>Desulfallaceae</taxon>
        <taxon>Desulfoscipio</taxon>
    </lineage>
</organism>
<evidence type="ECO:0000256" key="5">
    <source>
        <dbReference type="ARBA" id="ARBA00023136"/>
    </source>
</evidence>
<dbReference type="STRING" id="39060.SAMN05660706_12038"/>
<feature type="transmembrane region" description="Helical" evidence="6">
    <location>
        <begin position="276"/>
        <end position="294"/>
    </location>
</feature>